<proteinExistence type="predicted"/>
<dbReference type="PANTHER" id="PTHR43530">
    <property type="entry name" value="QUEUINE TRNA-RIBOSYLTRANSFERASE CATALYTIC SUBUNIT 1"/>
    <property type="match status" value="1"/>
</dbReference>
<gene>
    <name evidence="3" type="ORF">Sango_2377000</name>
</gene>
<reference evidence="3" key="2">
    <citation type="journal article" date="2024" name="Plant">
        <title>Genomic evolution and insights into agronomic trait innovations of Sesamum species.</title>
        <authorList>
            <person name="Miao H."/>
            <person name="Wang L."/>
            <person name="Qu L."/>
            <person name="Liu H."/>
            <person name="Sun Y."/>
            <person name="Le M."/>
            <person name="Wang Q."/>
            <person name="Wei S."/>
            <person name="Zheng Y."/>
            <person name="Lin W."/>
            <person name="Duan Y."/>
            <person name="Cao H."/>
            <person name="Xiong S."/>
            <person name="Wang X."/>
            <person name="Wei L."/>
            <person name="Li C."/>
            <person name="Ma Q."/>
            <person name="Ju M."/>
            <person name="Zhao R."/>
            <person name="Li G."/>
            <person name="Mu C."/>
            <person name="Tian Q."/>
            <person name="Mei H."/>
            <person name="Zhang T."/>
            <person name="Gao T."/>
            <person name="Zhang H."/>
        </authorList>
    </citation>
    <scope>NUCLEOTIDE SEQUENCE</scope>
    <source>
        <strain evidence="3">K16</strain>
    </source>
</reference>
<dbReference type="InterPro" id="IPR002616">
    <property type="entry name" value="tRNA_ribo_trans-like"/>
</dbReference>
<dbReference type="SUPFAM" id="SSF51713">
    <property type="entry name" value="tRNA-guanine transglycosylase"/>
    <property type="match status" value="1"/>
</dbReference>
<dbReference type="AlphaFoldDB" id="A0AAE1W6T9"/>
<dbReference type="EMBL" id="JACGWL010000014">
    <property type="protein sequence ID" value="KAK4387704.1"/>
    <property type="molecule type" value="Genomic_DNA"/>
</dbReference>
<dbReference type="Proteomes" id="UP001289374">
    <property type="component" value="Unassembled WGS sequence"/>
</dbReference>
<accession>A0AAE1W6T9</accession>
<reference evidence="3" key="1">
    <citation type="submission" date="2020-06" db="EMBL/GenBank/DDBJ databases">
        <authorList>
            <person name="Li T."/>
            <person name="Hu X."/>
            <person name="Zhang T."/>
            <person name="Song X."/>
            <person name="Zhang H."/>
            <person name="Dai N."/>
            <person name="Sheng W."/>
            <person name="Hou X."/>
            <person name="Wei L."/>
        </authorList>
    </citation>
    <scope>NUCLEOTIDE SEQUENCE</scope>
    <source>
        <strain evidence="3">K16</strain>
        <tissue evidence="3">Leaf</tissue>
    </source>
</reference>
<dbReference type="NCBIfam" id="TIGR00449">
    <property type="entry name" value="tgt_general"/>
    <property type="match status" value="1"/>
</dbReference>
<dbReference type="GO" id="GO:0008479">
    <property type="term" value="F:tRNA-guanosine(34) queuine transglycosylase activity"/>
    <property type="evidence" value="ECO:0007669"/>
    <property type="project" value="TreeGrafter"/>
</dbReference>
<dbReference type="Gene3D" id="3.20.20.105">
    <property type="entry name" value="Queuine tRNA-ribosyltransferase-like"/>
    <property type="match status" value="1"/>
</dbReference>
<feature type="domain" description="tRNA-guanine(15) transglycosylase-like" evidence="2">
    <location>
        <begin position="13"/>
        <end position="51"/>
    </location>
</feature>
<evidence type="ECO:0000313" key="3">
    <source>
        <dbReference type="EMBL" id="KAK4387704.1"/>
    </source>
</evidence>
<dbReference type="GO" id="GO:0005829">
    <property type="term" value="C:cytosol"/>
    <property type="evidence" value="ECO:0007669"/>
    <property type="project" value="TreeGrafter"/>
</dbReference>
<dbReference type="GO" id="GO:0006400">
    <property type="term" value="P:tRNA modification"/>
    <property type="evidence" value="ECO:0007669"/>
    <property type="project" value="InterPro"/>
</dbReference>
<keyword evidence="4" id="KW-1185">Reference proteome</keyword>
<sequence>MALRFEILGRFNRARAAQLTLPHFVCQTPLFMPVGTQGTIKGLTTSQLEEIVSYLRYHASPECNHRFLVSLLHLADITEKGVTFQSPVDGKPMLLTPEESIQIQNRIGADIIMALDDVVKTTITGPRIEEAMYRTLRWIDRCIAAHKRPHEQNLFGIVQGGLDPVLRDICVKGLVDRDLPGYAIGGLAGGEDKDSFWRVVAQCTAALPEDKPRYVMGVGYPLDIVVCSALGADMYDCVYPTRTARFGTALVPEGVLKLKHQAMAHDTRPIDQTCECMVCKNYARAYIHCLVTKDAMGSQLLSYHNLFYMMKLSRDLHSSIIEARFPEYVYTLHVVFPEGDVPQWVCNAMEVAGIDISSCCSPFPSS</sequence>
<name>A0AAE1W6T9_9LAMI</name>
<dbReference type="Pfam" id="PF01702">
    <property type="entry name" value="TGT"/>
    <property type="match status" value="2"/>
</dbReference>
<dbReference type="InterPro" id="IPR036511">
    <property type="entry name" value="TGT-like_sf"/>
</dbReference>
<evidence type="ECO:0000259" key="2">
    <source>
        <dbReference type="Pfam" id="PF01702"/>
    </source>
</evidence>
<evidence type="ECO:0000313" key="4">
    <source>
        <dbReference type="Proteomes" id="UP001289374"/>
    </source>
</evidence>
<feature type="domain" description="tRNA-guanine(15) transglycosylase-like" evidence="2">
    <location>
        <begin position="68"/>
        <end position="330"/>
    </location>
</feature>
<evidence type="ECO:0000256" key="1">
    <source>
        <dbReference type="ARBA" id="ARBA00022833"/>
    </source>
</evidence>
<keyword evidence="1" id="KW-0862">Zinc</keyword>
<organism evidence="3 4">
    <name type="scientific">Sesamum angolense</name>
    <dbReference type="NCBI Taxonomy" id="2727404"/>
    <lineage>
        <taxon>Eukaryota</taxon>
        <taxon>Viridiplantae</taxon>
        <taxon>Streptophyta</taxon>
        <taxon>Embryophyta</taxon>
        <taxon>Tracheophyta</taxon>
        <taxon>Spermatophyta</taxon>
        <taxon>Magnoliopsida</taxon>
        <taxon>eudicotyledons</taxon>
        <taxon>Gunneridae</taxon>
        <taxon>Pentapetalae</taxon>
        <taxon>asterids</taxon>
        <taxon>lamiids</taxon>
        <taxon>Lamiales</taxon>
        <taxon>Pedaliaceae</taxon>
        <taxon>Sesamum</taxon>
    </lineage>
</organism>
<protein>
    <submittedName>
        <fullName evidence="3">Queuine tRNA-ribosyltransferase catalytic subunit</fullName>
    </submittedName>
</protein>
<dbReference type="PANTHER" id="PTHR43530:SF1">
    <property type="entry name" value="QUEUINE TRNA-RIBOSYLTRANSFERASE CATALYTIC SUBUNIT 1"/>
    <property type="match status" value="1"/>
</dbReference>
<comment type="caution">
    <text evidence="3">The sequence shown here is derived from an EMBL/GenBank/DDBJ whole genome shotgun (WGS) entry which is preliminary data.</text>
</comment>